<reference evidence="1 2" key="1">
    <citation type="submission" date="2018-06" db="EMBL/GenBank/DDBJ databases">
        <title>Genomic Encyclopedia of Archaeal and Bacterial Type Strains, Phase II (KMG-II): from individual species to whole genera.</title>
        <authorList>
            <person name="Goeker M."/>
        </authorList>
    </citation>
    <scope>NUCLEOTIDE SEQUENCE [LARGE SCALE GENOMIC DNA]</scope>
    <source>
        <strain evidence="1 2">T4</strain>
    </source>
</reference>
<protein>
    <submittedName>
        <fullName evidence="1">Uncharacterized protein</fullName>
    </submittedName>
</protein>
<name>A0A326RN74_9BACT</name>
<accession>A0A326RN74</accession>
<dbReference type="AlphaFoldDB" id="A0A326RN74"/>
<evidence type="ECO:0000313" key="1">
    <source>
        <dbReference type="EMBL" id="PZV81569.1"/>
    </source>
</evidence>
<organism evidence="1 2">
    <name type="scientific">Algoriphagus aquaeductus</name>
    <dbReference type="NCBI Taxonomy" id="475299"/>
    <lineage>
        <taxon>Bacteria</taxon>
        <taxon>Pseudomonadati</taxon>
        <taxon>Bacteroidota</taxon>
        <taxon>Cytophagia</taxon>
        <taxon>Cytophagales</taxon>
        <taxon>Cyclobacteriaceae</taxon>
        <taxon>Algoriphagus</taxon>
    </lineage>
</organism>
<proteinExistence type="predicted"/>
<dbReference type="EMBL" id="QKTX01000010">
    <property type="protein sequence ID" value="PZV81569.1"/>
    <property type="molecule type" value="Genomic_DNA"/>
</dbReference>
<gene>
    <name evidence="1" type="ORF">CLV31_110101</name>
</gene>
<sequence length="103" mass="11301">MTPVGVKLLNSRGLVGERSRTPTRGIHGSIGNGFPDPNGVELCFPRLHLSSSTPFGVSKTKKQCSFFPRFHLGFRHGGQVIQKFDHYVVIGLNSLLSVECSFD</sequence>
<comment type="caution">
    <text evidence="1">The sequence shown here is derived from an EMBL/GenBank/DDBJ whole genome shotgun (WGS) entry which is preliminary data.</text>
</comment>
<evidence type="ECO:0000313" key="2">
    <source>
        <dbReference type="Proteomes" id="UP000248917"/>
    </source>
</evidence>
<keyword evidence="2" id="KW-1185">Reference proteome</keyword>
<dbReference type="Proteomes" id="UP000248917">
    <property type="component" value="Unassembled WGS sequence"/>
</dbReference>